<dbReference type="EMBL" id="BAWF01000060">
    <property type="protein sequence ID" value="GAF48832.1"/>
    <property type="molecule type" value="Genomic_DNA"/>
</dbReference>
<organism evidence="1 2">
    <name type="scientific">Rhodococcus wratislaviensis NBRC 100605</name>
    <dbReference type="NCBI Taxonomy" id="1219028"/>
    <lineage>
        <taxon>Bacteria</taxon>
        <taxon>Bacillati</taxon>
        <taxon>Actinomycetota</taxon>
        <taxon>Actinomycetes</taxon>
        <taxon>Mycobacteriales</taxon>
        <taxon>Nocardiaceae</taxon>
        <taxon>Rhodococcus</taxon>
    </lineage>
</organism>
<sequence>MTNIQIIDNAKVQDESKIWRYMDFPKFLDLLTTSQLAMPIASMMEDPYEGDIGTATAARRWKSQKDLGAPSYWLVADQNRQRRTAARLRDCTYISCWNAFEHESAAMWKIYGSDGGIAITSTWGRLQESLSTDMTVFGGRVHYLDYEQDPIETATHTDDFFFKRSSFDFEKEVRIISHANGSDDYLAGTSNDVTWERVAKIDLDLNVLVDQIYINPTLGGWVRESVERVIEQFGHQWDVVQSRLYTPREEHYLWTHELTDGRDSQPG</sequence>
<gene>
    <name evidence="1" type="ORF">RW1_060_00420</name>
</gene>
<dbReference type="OrthoDB" id="9783671at2"/>
<dbReference type="AlphaFoldDB" id="X0QB47"/>
<protein>
    <recommendedName>
        <fullName evidence="3">DUF2971 domain-containing protein</fullName>
    </recommendedName>
</protein>
<proteinExistence type="predicted"/>
<evidence type="ECO:0008006" key="3">
    <source>
        <dbReference type="Google" id="ProtNLM"/>
    </source>
</evidence>
<accession>X0QB47</accession>
<comment type="caution">
    <text evidence="1">The sequence shown here is derived from an EMBL/GenBank/DDBJ whole genome shotgun (WGS) entry which is preliminary data.</text>
</comment>
<reference evidence="1 2" key="1">
    <citation type="submission" date="2014-02" db="EMBL/GenBank/DDBJ databases">
        <title>Whole genome shotgun sequence of Rhodococcus wratislaviensis NBRC 100605.</title>
        <authorList>
            <person name="Hosoyama A."/>
            <person name="Tsuchikane K."/>
            <person name="Yoshida I."/>
            <person name="Ohji S."/>
            <person name="Ichikawa N."/>
            <person name="Yamazoe A."/>
            <person name="Fujita N."/>
        </authorList>
    </citation>
    <scope>NUCLEOTIDE SEQUENCE [LARGE SCALE GENOMIC DNA]</scope>
    <source>
        <strain evidence="1 2">NBRC 100605</strain>
    </source>
</reference>
<dbReference type="Proteomes" id="UP000019491">
    <property type="component" value="Unassembled WGS sequence"/>
</dbReference>
<dbReference type="RefSeq" id="WP_037239712.1">
    <property type="nucleotide sequence ID" value="NZ_BAWF01000060.1"/>
</dbReference>
<evidence type="ECO:0000313" key="2">
    <source>
        <dbReference type="Proteomes" id="UP000019491"/>
    </source>
</evidence>
<keyword evidence="2" id="KW-1185">Reference proteome</keyword>
<evidence type="ECO:0000313" key="1">
    <source>
        <dbReference type="EMBL" id="GAF48832.1"/>
    </source>
</evidence>
<name>X0QB47_RHOWR</name>